<dbReference type="STRING" id="1246626.BleG1_3242"/>
<feature type="domain" description="GFO/IDH/MocA-like oxidoreductase" evidence="2">
    <location>
        <begin position="134"/>
        <end position="260"/>
    </location>
</feature>
<feature type="domain" description="Gfo/Idh/MocA-like oxidoreductase N-terminal" evidence="1">
    <location>
        <begin position="5"/>
        <end position="125"/>
    </location>
</feature>
<protein>
    <submittedName>
        <fullName evidence="3">Oxidoreductase</fullName>
    </submittedName>
</protein>
<gene>
    <name evidence="3" type="ORF">BleG1_3242</name>
</gene>
<dbReference type="EMBL" id="CP003923">
    <property type="protein sequence ID" value="AIC95789.1"/>
    <property type="molecule type" value="Genomic_DNA"/>
</dbReference>
<dbReference type="SUPFAM" id="SSF55347">
    <property type="entry name" value="Glyceraldehyde-3-phosphate dehydrogenase-like, C-terminal domain"/>
    <property type="match status" value="1"/>
</dbReference>
<dbReference type="Pfam" id="PF22725">
    <property type="entry name" value="GFO_IDH_MocA_C3"/>
    <property type="match status" value="1"/>
</dbReference>
<dbReference type="SUPFAM" id="SSF51735">
    <property type="entry name" value="NAD(P)-binding Rossmann-fold domains"/>
    <property type="match status" value="1"/>
</dbReference>
<keyword evidence="4" id="KW-1185">Reference proteome</keyword>
<dbReference type="PATRIC" id="fig|1246626.3.peg.3217"/>
<dbReference type="Proteomes" id="UP000027142">
    <property type="component" value="Chromosome"/>
</dbReference>
<proteinExistence type="predicted"/>
<dbReference type="Pfam" id="PF01408">
    <property type="entry name" value="GFO_IDH_MocA"/>
    <property type="match status" value="1"/>
</dbReference>
<dbReference type="InterPro" id="IPR036291">
    <property type="entry name" value="NAD(P)-bd_dom_sf"/>
</dbReference>
<dbReference type="HOGENOM" id="CLU_023194_1_3_9"/>
<dbReference type="OrthoDB" id="9815825at2"/>
<dbReference type="AlphaFoldDB" id="A0A060M6Q9"/>
<name>A0A060M6Q9_9BACI</name>
<evidence type="ECO:0000313" key="4">
    <source>
        <dbReference type="Proteomes" id="UP000027142"/>
    </source>
</evidence>
<evidence type="ECO:0000313" key="3">
    <source>
        <dbReference type="EMBL" id="AIC95789.1"/>
    </source>
</evidence>
<dbReference type="GO" id="GO:0000166">
    <property type="term" value="F:nucleotide binding"/>
    <property type="evidence" value="ECO:0007669"/>
    <property type="project" value="InterPro"/>
</dbReference>
<dbReference type="RefSeq" id="WP_038483096.1">
    <property type="nucleotide sequence ID" value="NZ_CP003923.1"/>
</dbReference>
<dbReference type="InterPro" id="IPR000683">
    <property type="entry name" value="Gfo/Idh/MocA-like_OxRdtase_N"/>
</dbReference>
<evidence type="ECO:0000259" key="1">
    <source>
        <dbReference type="Pfam" id="PF01408"/>
    </source>
</evidence>
<dbReference type="InterPro" id="IPR051450">
    <property type="entry name" value="Gfo/Idh/MocA_Oxidoreductases"/>
</dbReference>
<organism evidence="3 4">
    <name type="scientific">Shouchella lehensis G1</name>
    <dbReference type="NCBI Taxonomy" id="1246626"/>
    <lineage>
        <taxon>Bacteria</taxon>
        <taxon>Bacillati</taxon>
        <taxon>Bacillota</taxon>
        <taxon>Bacilli</taxon>
        <taxon>Bacillales</taxon>
        <taxon>Bacillaceae</taxon>
        <taxon>Shouchella</taxon>
    </lineage>
</organism>
<dbReference type="Gene3D" id="3.30.360.10">
    <property type="entry name" value="Dihydrodipicolinate Reductase, domain 2"/>
    <property type="match status" value="1"/>
</dbReference>
<reference evidence="3 4" key="1">
    <citation type="journal article" date="2014" name="Gene">
        <title>A comparative genomic analysis of the alkalitolerant soil bacterium Bacillus lehensis G1.</title>
        <authorList>
            <person name="Noor Y.M."/>
            <person name="Samsulrizal N.H."/>
            <person name="Jema'on N.A."/>
            <person name="Low K.O."/>
            <person name="Ramli A.N."/>
            <person name="Alias N.I."/>
            <person name="Damis S.I."/>
            <person name="Fuzi S.F."/>
            <person name="Isa M.N."/>
            <person name="Murad A.M."/>
            <person name="Raih M.F."/>
            <person name="Bakar F.D."/>
            <person name="Najimudin N."/>
            <person name="Mahadi N.M."/>
            <person name="Illias R.M."/>
        </authorList>
    </citation>
    <scope>NUCLEOTIDE SEQUENCE [LARGE SCALE GENOMIC DNA]</scope>
    <source>
        <strain evidence="3 4">G1</strain>
    </source>
</reference>
<dbReference type="Gene3D" id="3.40.50.720">
    <property type="entry name" value="NAD(P)-binding Rossmann-like Domain"/>
    <property type="match status" value="1"/>
</dbReference>
<dbReference type="InterPro" id="IPR055170">
    <property type="entry name" value="GFO_IDH_MocA-like_dom"/>
</dbReference>
<dbReference type="KEGG" id="ble:BleG1_3242"/>
<sequence length="345" mass="37112">MNKPLKVAVIGCGSIAIHRHVPEYAANPNVELVAFCDLNKEVAQRMADQYGVTNVFTSHKELLAEVDVDAVSVCTQNVDHASVSIDAANAGCHVLCEKPMATSIEEAQNMIKAASENNVKLMIGHNQRLMPPHVKAKEILLSGKLGKTLTFKTTFGHGGADSWSIQGKDTWFLKKDKAFVGAMGDLGVHKIDLIRWLLGEEVSEVAAFVNTLHKEADVDDNATTLLKMESGAIGTMAASWTYYKGEDNTTTIYGENGVLEIRDHPEVQVVVKLTDGSVEQYSVGAIATNEAGGQVASGVIDEFVTSIIEDREPAITGEEGMKSLQVVLAALQSSETKAFVAVKEV</sequence>
<accession>A0A060M6Q9</accession>
<dbReference type="PANTHER" id="PTHR43377:SF1">
    <property type="entry name" value="BILIVERDIN REDUCTASE A"/>
    <property type="match status" value="1"/>
</dbReference>
<evidence type="ECO:0000259" key="2">
    <source>
        <dbReference type="Pfam" id="PF22725"/>
    </source>
</evidence>
<dbReference type="eggNOG" id="COG0673">
    <property type="taxonomic scope" value="Bacteria"/>
</dbReference>
<dbReference type="PANTHER" id="PTHR43377">
    <property type="entry name" value="BILIVERDIN REDUCTASE A"/>
    <property type="match status" value="1"/>
</dbReference>